<evidence type="ECO:0000313" key="1">
    <source>
        <dbReference type="EMBL" id="KAF9475413.1"/>
    </source>
</evidence>
<dbReference type="Proteomes" id="UP000807469">
    <property type="component" value="Unassembled WGS sequence"/>
</dbReference>
<dbReference type="EMBL" id="MU155333">
    <property type="protein sequence ID" value="KAF9475413.1"/>
    <property type="molecule type" value="Genomic_DNA"/>
</dbReference>
<sequence length="88" mass="9932">MIIGSGPLWSCNGVFTDKIIVQRLIDMTWIAESSTHEGSQVYRFAQVTVVLRESFPDLKVYYAGIPTANIDILMCHTRDSSLIQLHTM</sequence>
<dbReference type="AlphaFoldDB" id="A0A9P5YT92"/>
<evidence type="ECO:0000313" key="2">
    <source>
        <dbReference type="Proteomes" id="UP000807469"/>
    </source>
</evidence>
<organism evidence="1 2">
    <name type="scientific">Pholiota conissans</name>
    <dbReference type="NCBI Taxonomy" id="109636"/>
    <lineage>
        <taxon>Eukaryota</taxon>
        <taxon>Fungi</taxon>
        <taxon>Dikarya</taxon>
        <taxon>Basidiomycota</taxon>
        <taxon>Agaricomycotina</taxon>
        <taxon>Agaricomycetes</taxon>
        <taxon>Agaricomycetidae</taxon>
        <taxon>Agaricales</taxon>
        <taxon>Agaricineae</taxon>
        <taxon>Strophariaceae</taxon>
        <taxon>Pholiota</taxon>
    </lineage>
</organism>
<name>A0A9P5YT92_9AGAR</name>
<proteinExistence type="predicted"/>
<gene>
    <name evidence="1" type="ORF">BDN70DRAFT_250820</name>
</gene>
<keyword evidence="2" id="KW-1185">Reference proteome</keyword>
<protein>
    <submittedName>
        <fullName evidence="1">Uncharacterized protein</fullName>
    </submittedName>
</protein>
<reference evidence="1" key="1">
    <citation type="submission" date="2020-11" db="EMBL/GenBank/DDBJ databases">
        <authorList>
            <consortium name="DOE Joint Genome Institute"/>
            <person name="Ahrendt S."/>
            <person name="Riley R."/>
            <person name="Andreopoulos W."/>
            <person name="Labutti K."/>
            <person name="Pangilinan J."/>
            <person name="Ruiz-Duenas F.J."/>
            <person name="Barrasa J.M."/>
            <person name="Sanchez-Garcia M."/>
            <person name="Camarero S."/>
            <person name="Miyauchi S."/>
            <person name="Serrano A."/>
            <person name="Linde D."/>
            <person name="Babiker R."/>
            <person name="Drula E."/>
            <person name="Ayuso-Fernandez I."/>
            <person name="Pacheco R."/>
            <person name="Padilla G."/>
            <person name="Ferreira P."/>
            <person name="Barriuso J."/>
            <person name="Kellner H."/>
            <person name="Castanera R."/>
            <person name="Alfaro M."/>
            <person name="Ramirez L."/>
            <person name="Pisabarro A.G."/>
            <person name="Kuo A."/>
            <person name="Tritt A."/>
            <person name="Lipzen A."/>
            <person name="He G."/>
            <person name="Yan M."/>
            <person name="Ng V."/>
            <person name="Cullen D."/>
            <person name="Martin F."/>
            <person name="Rosso M.-N."/>
            <person name="Henrissat B."/>
            <person name="Hibbett D."/>
            <person name="Martinez A.T."/>
            <person name="Grigoriev I.V."/>
        </authorList>
    </citation>
    <scope>NUCLEOTIDE SEQUENCE</scope>
    <source>
        <strain evidence="1">CIRM-BRFM 674</strain>
    </source>
</reference>
<comment type="caution">
    <text evidence="1">The sequence shown here is derived from an EMBL/GenBank/DDBJ whole genome shotgun (WGS) entry which is preliminary data.</text>
</comment>
<accession>A0A9P5YT92</accession>
<dbReference type="OrthoDB" id="3261131at2759"/>